<sequence>SIGRALLETLNRAWFRTTMTPAMAMKVMTNFDLVITRVLAEMARASLELTAHLSAYTYLDNVWCFQLERVRLTLDPREGPVKPVRAGRLLVIAQNADPQGED</sequence>
<dbReference type="SUPFAM" id="SSF50784">
    <property type="entry name" value="Transcription factor IIA (TFIIA), beta-barrel domain"/>
    <property type="match status" value="1"/>
</dbReference>
<proteinExistence type="inferred from homology"/>
<dbReference type="Pfam" id="PF02751">
    <property type="entry name" value="TFIIA_gamma_C"/>
    <property type="match status" value="1"/>
</dbReference>
<feature type="non-terminal residue" evidence="11">
    <location>
        <position position="1"/>
    </location>
</feature>
<comment type="similarity">
    <text evidence="2">Belongs to the TFIIA subunit 2 family.</text>
</comment>
<evidence type="ECO:0000256" key="2">
    <source>
        <dbReference type="ARBA" id="ARBA00007675"/>
    </source>
</evidence>
<evidence type="ECO:0000256" key="8">
    <source>
        <dbReference type="ARBA" id="ARBA00029848"/>
    </source>
</evidence>
<dbReference type="EMBL" id="ML119134">
    <property type="protein sequence ID" value="RPB11619.1"/>
    <property type="molecule type" value="Genomic_DNA"/>
</dbReference>
<dbReference type="Proteomes" id="UP000277580">
    <property type="component" value="Unassembled WGS sequence"/>
</dbReference>
<gene>
    <name evidence="11" type="ORF">P167DRAFT_489020</name>
</gene>
<evidence type="ECO:0000256" key="9">
    <source>
        <dbReference type="ARBA" id="ARBA00032215"/>
    </source>
</evidence>
<dbReference type="SUPFAM" id="SSF47396">
    <property type="entry name" value="Transcription factor IIA (TFIIA), alpha-helical domain"/>
    <property type="match status" value="1"/>
</dbReference>
<evidence type="ECO:0000256" key="7">
    <source>
        <dbReference type="ARBA" id="ARBA00024733"/>
    </source>
</evidence>
<evidence type="ECO:0000256" key="5">
    <source>
        <dbReference type="ARBA" id="ARBA00023163"/>
    </source>
</evidence>
<dbReference type="STRING" id="1392247.A0A3N4KQA2"/>
<evidence type="ECO:0000256" key="4">
    <source>
        <dbReference type="ARBA" id="ARBA00023015"/>
    </source>
</evidence>
<keyword evidence="4" id="KW-0805">Transcription regulation</keyword>
<dbReference type="AlphaFoldDB" id="A0A3N4KQA2"/>
<evidence type="ECO:0000313" key="12">
    <source>
        <dbReference type="Proteomes" id="UP000277580"/>
    </source>
</evidence>
<comment type="subcellular location">
    <subcellularLocation>
        <location evidence="1">Nucleus</location>
    </subcellularLocation>
</comment>
<evidence type="ECO:0000313" key="11">
    <source>
        <dbReference type="EMBL" id="RPB11619.1"/>
    </source>
</evidence>
<keyword evidence="5" id="KW-0804">Transcription</keyword>
<dbReference type="Gene3D" id="2.30.18.10">
    <property type="entry name" value="Transcription factor IIA (TFIIA), beta-barrel domain"/>
    <property type="match status" value="1"/>
</dbReference>
<dbReference type="InterPro" id="IPR009088">
    <property type="entry name" value="TFIIA_b-brl"/>
</dbReference>
<keyword evidence="12" id="KW-1185">Reference proteome</keyword>
<evidence type="ECO:0000256" key="6">
    <source>
        <dbReference type="ARBA" id="ARBA00023242"/>
    </source>
</evidence>
<dbReference type="PANTHER" id="PTHR10966">
    <property type="entry name" value="TRANSCRIPTION INITIATION FACTOR IIA SUBUNIT 2"/>
    <property type="match status" value="1"/>
</dbReference>
<evidence type="ECO:0000256" key="1">
    <source>
        <dbReference type="ARBA" id="ARBA00004123"/>
    </source>
</evidence>
<dbReference type="InterPro" id="IPR003194">
    <property type="entry name" value="TFIIA_gsu"/>
</dbReference>
<dbReference type="InterPro" id="IPR009083">
    <property type="entry name" value="TFIIA_a-hlx"/>
</dbReference>
<feature type="domain" description="Transcription initiation factor IIA gamma subunit C-terminal" evidence="10">
    <location>
        <begin position="51"/>
        <end position="93"/>
    </location>
</feature>
<accession>A0A3N4KQA2</accession>
<dbReference type="OrthoDB" id="586585at2759"/>
<dbReference type="Gene3D" id="1.10.287.190">
    <property type="entry name" value="Transcription factor IIA gamma subunit, alpha-helical domain"/>
    <property type="match status" value="1"/>
</dbReference>
<name>A0A3N4KQA2_9PEZI</name>
<evidence type="ECO:0000256" key="3">
    <source>
        <dbReference type="ARBA" id="ARBA00019928"/>
    </source>
</evidence>
<dbReference type="GO" id="GO:0005672">
    <property type="term" value="C:transcription factor TFIIA complex"/>
    <property type="evidence" value="ECO:0007669"/>
    <property type="project" value="InterPro"/>
</dbReference>
<dbReference type="InParanoid" id="A0A3N4KQA2"/>
<reference evidence="11 12" key="1">
    <citation type="journal article" date="2018" name="Nat. Ecol. Evol.">
        <title>Pezizomycetes genomes reveal the molecular basis of ectomycorrhizal truffle lifestyle.</title>
        <authorList>
            <person name="Murat C."/>
            <person name="Payen T."/>
            <person name="Noel B."/>
            <person name="Kuo A."/>
            <person name="Morin E."/>
            <person name="Chen J."/>
            <person name="Kohler A."/>
            <person name="Krizsan K."/>
            <person name="Balestrini R."/>
            <person name="Da Silva C."/>
            <person name="Montanini B."/>
            <person name="Hainaut M."/>
            <person name="Levati E."/>
            <person name="Barry K.W."/>
            <person name="Belfiori B."/>
            <person name="Cichocki N."/>
            <person name="Clum A."/>
            <person name="Dockter R.B."/>
            <person name="Fauchery L."/>
            <person name="Guy J."/>
            <person name="Iotti M."/>
            <person name="Le Tacon F."/>
            <person name="Lindquist E.A."/>
            <person name="Lipzen A."/>
            <person name="Malagnac F."/>
            <person name="Mello A."/>
            <person name="Molinier V."/>
            <person name="Miyauchi S."/>
            <person name="Poulain J."/>
            <person name="Riccioni C."/>
            <person name="Rubini A."/>
            <person name="Sitrit Y."/>
            <person name="Splivallo R."/>
            <person name="Traeger S."/>
            <person name="Wang M."/>
            <person name="Zifcakova L."/>
            <person name="Wipf D."/>
            <person name="Zambonelli A."/>
            <person name="Paolocci F."/>
            <person name="Nowrousian M."/>
            <person name="Ottonello S."/>
            <person name="Baldrian P."/>
            <person name="Spatafora J.W."/>
            <person name="Henrissat B."/>
            <person name="Nagy L.G."/>
            <person name="Aury J.M."/>
            <person name="Wincker P."/>
            <person name="Grigoriev I.V."/>
            <person name="Bonfante P."/>
            <person name="Martin F.M."/>
        </authorList>
    </citation>
    <scope>NUCLEOTIDE SEQUENCE [LARGE SCALE GENOMIC DNA]</scope>
    <source>
        <strain evidence="11 12">CCBAS932</strain>
    </source>
</reference>
<organism evidence="11 12">
    <name type="scientific">Morchella conica CCBAS932</name>
    <dbReference type="NCBI Taxonomy" id="1392247"/>
    <lineage>
        <taxon>Eukaryota</taxon>
        <taxon>Fungi</taxon>
        <taxon>Dikarya</taxon>
        <taxon>Ascomycota</taxon>
        <taxon>Pezizomycotina</taxon>
        <taxon>Pezizomycetes</taxon>
        <taxon>Pezizales</taxon>
        <taxon>Morchellaceae</taxon>
        <taxon>Morchella</taxon>
    </lineage>
</organism>
<keyword evidence="6" id="KW-0539">Nucleus</keyword>
<protein>
    <recommendedName>
        <fullName evidence="3">Transcription initiation factor IIA subunit 2</fullName>
    </recommendedName>
    <alternativeName>
        <fullName evidence="9">General transcription factor IIA subunit 2</fullName>
    </alternativeName>
    <alternativeName>
        <fullName evidence="8">Transcription initiation factor IIA small chain</fullName>
    </alternativeName>
</protein>
<dbReference type="InterPro" id="IPR015871">
    <property type="entry name" value="TFIIA_gsu_C"/>
</dbReference>
<dbReference type="GO" id="GO:0006367">
    <property type="term" value="P:transcription initiation at RNA polymerase II promoter"/>
    <property type="evidence" value="ECO:0007669"/>
    <property type="project" value="InterPro"/>
</dbReference>
<comment type="function">
    <text evidence="7">TFIIA is a component of the transcription machinery of RNA polymerase II and plays an important role in transcriptional activation. TFIIA in a complex with TBP mediates transcriptional activity.</text>
</comment>
<evidence type="ECO:0000259" key="10">
    <source>
        <dbReference type="Pfam" id="PF02751"/>
    </source>
</evidence>